<accession>A0A4U1CTW9</accession>
<organism evidence="3 4">
    <name type="scientific">Robertmurraya kyonggiensis</name>
    <dbReference type="NCBI Taxonomy" id="1037680"/>
    <lineage>
        <taxon>Bacteria</taxon>
        <taxon>Bacillati</taxon>
        <taxon>Bacillota</taxon>
        <taxon>Bacilli</taxon>
        <taxon>Bacillales</taxon>
        <taxon>Bacillaceae</taxon>
        <taxon>Robertmurraya</taxon>
    </lineage>
</organism>
<feature type="non-terminal residue" evidence="3">
    <location>
        <position position="1"/>
    </location>
</feature>
<gene>
    <name evidence="3" type="ORF">FA727_23640</name>
</gene>
<dbReference type="PANTHER" id="PTHR33223">
    <property type="entry name" value="CCHC-TYPE DOMAIN-CONTAINING PROTEIN"/>
    <property type="match status" value="1"/>
</dbReference>
<dbReference type="EMBL" id="SWBM01000027">
    <property type="protein sequence ID" value="TKC12036.1"/>
    <property type="molecule type" value="Genomic_DNA"/>
</dbReference>
<keyword evidence="4" id="KW-1185">Reference proteome</keyword>
<protein>
    <recommendedName>
        <fullName evidence="2">Retrotransposon gag domain-containing protein</fullName>
    </recommendedName>
</protein>
<evidence type="ECO:0000256" key="1">
    <source>
        <dbReference type="SAM" id="MobiDB-lite"/>
    </source>
</evidence>
<dbReference type="AlphaFoldDB" id="A0A4U1CTW9"/>
<proteinExistence type="predicted"/>
<comment type="caution">
    <text evidence="3">The sequence shown here is derived from an EMBL/GenBank/DDBJ whole genome shotgun (WGS) entry which is preliminary data.</text>
</comment>
<dbReference type="Pfam" id="PF03732">
    <property type="entry name" value="Retrotrans_gag"/>
    <property type="match status" value="1"/>
</dbReference>
<name>A0A4U1CTW9_9BACI</name>
<dbReference type="InterPro" id="IPR005162">
    <property type="entry name" value="Retrotrans_gag_dom"/>
</dbReference>
<evidence type="ECO:0000313" key="3">
    <source>
        <dbReference type="EMBL" id="TKC12036.1"/>
    </source>
</evidence>
<sequence>DFVKFSGEDERTTWEHISQYIAQLGEIGNYEAFRVRLFSLSLTGTAFAWFSSLAPGSIMSWNQLERKFHDHFYSGNHEMKLADLASVRQGRDETVSQFMRRFKGIKNRCFNLSISEVDLAGLCFRGLKSSIREKIDNCDYYSVAQVHIRAEVAEGRMNKEKESFKTRRSNVHIVDYESDDSTDDDNDVYLAEFVWPANKKTVSYSSLKPIHKNRQEDIKFTFDVSKCDRIFDELHKFGYIKISHVIPPTEELRKRAYCKFHNSFSHATNDCNVFRRQVQSAINESRLKFHEMQVDETPFPVNTMELQQPKVLVRPHQAESTKGKNVVIGEERPSSKESVREVTYEKTADGKESFKVTVKSSGQGGQGLVATPELRAPGSSLL</sequence>
<evidence type="ECO:0000259" key="2">
    <source>
        <dbReference type="Pfam" id="PF03732"/>
    </source>
</evidence>
<dbReference type="PANTHER" id="PTHR33223:SF6">
    <property type="entry name" value="CCHC-TYPE DOMAIN-CONTAINING PROTEIN"/>
    <property type="match status" value="1"/>
</dbReference>
<feature type="domain" description="Retrotransposon gag" evidence="2">
    <location>
        <begin position="36"/>
        <end position="128"/>
    </location>
</feature>
<dbReference type="Proteomes" id="UP000307756">
    <property type="component" value="Unassembled WGS sequence"/>
</dbReference>
<feature type="region of interest" description="Disordered" evidence="1">
    <location>
        <begin position="355"/>
        <end position="382"/>
    </location>
</feature>
<reference evidence="3 4" key="1">
    <citation type="journal article" date="2011" name="J. Microbiol.">
        <title>Bacillus kyonggiensis sp. nov., isolated from soil of a lettuce field.</title>
        <authorList>
            <person name="Dong K."/>
            <person name="Lee S."/>
        </authorList>
    </citation>
    <scope>NUCLEOTIDE SEQUENCE [LARGE SCALE GENOMIC DNA]</scope>
    <source>
        <strain evidence="3 4">NB22</strain>
    </source>
</reference>
<evidence type="ECO:0000313" key="4">
    <source>
        <dbReference type="Proteomes" id="UP000307756"/>
    </source>
</evidence>